<dbReference type="Gene3D" id="2.60.40.2130">
    <property type="entry name" value="F-spondin domain"/>
    <property type="match status" value="1"/>
</dbReference>
<keyword evidence="1" id="KW-0732">Signal</keyword>
<sequence>MKLSMLRNLAVVGMGTALLAACDHNDNNRNTPEPEPEPVMLTYEVTIENISAAQPLSPVAVLLHGEQSLWQVGESASAALEVLAEGGDNSDVLATEGTLATESGSAPVGPGSNESYQLTVSDEQAAYLSVVTMLVNTNDAFTGITNKALSDLAVNDSMSMMLPVYDTGTEANSEAAGTIPGPADGGEGFNAERDDADTVSYHPGVVSSQDTLPDSVLMAEHRFDNPVARLIITRVE</sequence>
<dbReference type="NCBIfam" id="NF038123">
    <property type="entry name" value="NF038123_dom"/>
    <property type="match status" value="1"/>
</dbReference>
<dbReference type="RefSeq" id="WP_073320284.1">
    <property type="nucleotide sequence ID" value="NZ_FQWD01000002.1"/>
</dbReference>
<name>A0A1M5HP55_9ALTE</name>
<dbReference type="Proteomes" id="UP000184520">
    <property type="component" value="Unassembled WGS sequence"/>
</dbReference>
<accession>A0A1M5HP55</accession>
<dbReference type="InterPro" id="IPR009465">
    <property type="entry name" value="Spondin_N"/>
</dbReference>
<evidence type="ECO:0000313" key="2">
    <source>
        <dbReference type="EMBL" id="SHG17612.1"/>
    </source>
</evidence>
<dbReference type="EMBL" id="FQWD01000002">
    <property type="protein sequence ID" value="SHG17612.1"/>
    <property type="molecule type" value="Genomic_DNA"/>
</dbReference>
<dbReference type="PROSITE" id="PS51257">
    <property type="entry name" value="PROKAR_LIPOPROTEIN"/>
    <property type="match status" value="1"/>
</dbReference>
<dbReference type="OrthoDB" id="5188840at2"/>
<evidence type="ECO:0000313" key="3">
    <source>
        <dbReference type="Proteomes" id="UP000184520"/>
    </source>
</evidence>
<proteinExistence type="predicted"/>
<organism evidence="2 3">
    <name type="scientific">Marisediminitalea aggregata</name>
    <dbReference type="NCBI Taxonomy" id="634436"/>
    <lineage>
        <taxon>Bacteria</taxon>
        <taxon>Pseudomonadati</taxon>
        <taxon>Pseudomonadota</taxon>
        <taxon>Gammaproteobacteria</taxon>
        <taxon>Alteromonadales</taxon>
        <taxon>Alteromonadaceae</taxon>
        <taxon>Marisediminitalea</taxon>
    </lineage>
</organism>
<reference evidence="3" key="1">
    <citation type="submission" date="2016-11" db="EMBL/GenBank/DDBJ databases">
        <authorList>
            <person name="Varghese N."/>
            <person name="Submissions S."/>
        </authorList>
    </citation>
    <scope>NUCLEOTIDE SEQUENCE [LARGE SCALE GENOMIC DNA]</scope>
    <source>
        <strain evidence="3">CGMCC 1.8995</strain>
    </source>
</reference>
<keyword evidence="3" id="KW-1185">Reference proteome</keyword>
<dbReference type="InterPro" id="IPR038678">
    <property type="entry name" value="Spondin_N_sf"/>
</dbReference>
<gene>
    <name evidence="2" type="ORF">SAMN05216361_1552</name>
</gene>
<dbReference type="AlphaFoldDB" id="A0A1M5HP55"/>
<feature type="chain" id="PRO_5013155301" evidence="1">
    <location>
        <begin position="21"/>
        <end position="236"/>
    </location>
</feature>
<feature type="signal peptide" evidence="1">
    <location>
        <begin position="1"/>
        <end position="20"/>
    </location>
</feature>
<evidence type="ECO:0000256" key="1">
    <source>
        <dbReference type="SAM" id="SignalP"/>
    </source>
</evidence>
<dbReference type="STRING" id="634436.SAMN05216361_1552"/>
<protein>
    <submittedName>
        <fullName evidence="2">Spondin_N</fullName>
    </submittedName>
</protein>